<evidence type="ECO:0000259" key="5">
    <source>
        <dbReference type="PROSITE" id="PS52004"/>
    </source>
</evidence>
<dbReference type="Gene3D" id="3.30.70.3290">
    <property type="match status" value="1"/>
</dbReference>
<evidence type="ECO:0000313" key="7">
    <source>
        <dbReference type="EMBL" id="TVY84107.1"/>
    </source>
</evidence>
<organism evidence="7 8">
    <name type="scientific">Lachnellula suecica</name>
    <dbReference type="NCBI Taxonomy" id="602035"/>
    <lineage>
        <taxon>Eukaryota</taxon>
        <taxon>Fungi</taxon>
        <taxon>Dikarya</taxon>
        <taxon>Ascomycota</taxon>
        <taxon>Pezizomycotina</taxon>
        <taxon>Leotiomycetes</taxon>
        <taxon>Helotiales</taxon>
        <taxon>Lachnaceae</taxon>
        <taxon>Lachnellula</taxon>
    </lineage>
</organism>
<feature type="domain" description="Ketosynthase family 3 (KS3)" evidence="5">
    <location>
        <begin position="1"/>
        <end position="338"/>
    </location>
</feature>
<dbReference type="InterPro" id="IPR042104">
    <property type="entry name" value="PKS_dehydratase_sf"/>
</dbReference>
<keyword evidence="3" id="KW-0808">Transferase</keyword>
<name>A0A8T9CHW6_9HELO</name>
<feature type="active site" description="Proton acceptor; for dehydratase activity" evidence="4">
    <location>
        <position position="865"/>
    </location>
</feature>
<dbReference type="InterPro" id="IPR016039">
    <property type="entry name" value="Thiolase-like"/>
</dbReference>
<dbReference type="Gene3D" id="3.10.129.110">
    <property type="entry name" value="Polyketide synthase dehydratase"/>
    <property type="match status" value="1"/>
</dbReference>
<evidence type="ECO:0000256" key="2">
    <source>
        <dbReference type="ARBA" id="ARBA00022553"/>
    </source>
</evidence>
<feature type="active site" description="Proton donor; for dehydratase activity" evidence="4">
    <location>
        <position position="1047"/>
    </location>
</feature>
<reference evidence="7 8" key="1">
    <citation type="submission" date="2018-05" db="EMBL/GenBank/DDBJ databases">
        <title>Genome sequencing and assembly of the regulated plant pathogen Lachnellula willkommii and related sister species for the development of diagnostic species identification markers.</title>
        <authorList>
            <person name="Giroux E."/>
            <person name="Bilodeau G."/>
        </authorList>
    </citation>
    <scope>NUCLEOTIDE SEQUENCE [LARGE SCALE GENOMIC DNA]</scope>
    <source>
        <strain evidence="7 8">CBS 268.59</strain>
    </source>
</reference>
<dbReference type="InterPro" id="IPR014043">
    <property type="entry name" value="Acyl_transferase_dom"/>
</dbReference>
<dbReference type="PROSITE" id="PS52019">
    <property type="entry name" value="PKS_MFAS_DH"/>
    <property type="match status" value="1"/>
</dbReference>
<dbReference type="GO" id="GO:0044550">
    <property type="term" value="P:secondary metabolite biosynthetic process"/>
    <property type="evidence" value="ECO:0007669"/>
    <property type="project" value="UniProtKB-ARBA"/>
</dbReference>
<dbReference type="SMART" id="SM00826">
    <property type="entry name" value="PKS_DH"/>
    <property type="match status" value="1"/>
</dbReference>
<dbReference type="SUPFAM" id="SSF55048">
    <property type="entry name" value="Probable ACP-binding domain of malonyl-CoA ACP transacylase"/>
    <property type="match status" value="1"/>
</dbReference>
<dbReference type="InterPro" id="IPR032821">
    <property type="entry name" value="PKS_assoc"/>
</dbReference>
<feature type="domain" description="PKS/mFAS DH" evidence="6">
    <location>
        <begin position="833"/>
        <end position="1136"/>
    </location>
</feature>
<dbReference type="InterPro" id="IPR049900">
    <property type="entry name" value="PKS_mFAS_DH"/>
</dbReference>
<dbReference type="EMBL" id="QGMK01000117">
    <property type="protein sequence ID" value="TVY84107.1"/>
    <property type="molecule type" value="Genomic_DNA"/>
</dbReference>
<feature type="region of interest" description="N-terminal hotdog fold" evidence="4">
    <location>
        <begin position="833"/>
        <end position="968"/>
    </location>
</feature>
<dbReference type="Gene3D" id="3.40.366.10">
    <property type="entry name" value="Malonyl-Coenzyme A Acyl Carrier Protein, domain 2"/>
    <property type="match status" value="1"/>
</dbReference>
<dbReference type="InterPro" id="IPR016035">
    <property type="entry name" value="Acyl_Trfase/lysoPLipase"/>
</dbReference>
<dbReference type="SUPFAM" id="SSF52151">
    <property type="entry name" value="FabD/lysophospholipase-like"/>
    <property type="match status" value="1"/>
</dbReference>
<dbReference type="SMART" id="SM00825">
    <property type="entry name" value="PKS_KS"/>
    <property type="match status" value="1"/>
</dbReference>
<dbReference type="Gene3D" id="3.40.47.10">
    <property type="match status" value="1"/>
</dbReference>
<dbReference type="PANTHER" id="PTHR43775:SF50">
    <property type="entry name" value="HIGHLY REDUCING POLYKETIDE SYNTHASE SRDA"/>
    <property type="match status" value="1"/>
</dbReference>
<dbReference type="Pfam" id="PF00698">
    <property type="entry name" value="Acyl_transf_1"/>
    <property type="match status" value="1"/>
</dbReference>
<dbReference type="Pfam" id="PF02801">
    <property type="entry name" value="Ketoacyl-synt_C"/>
    <property type="match status" value="1"/>
</dbReference>
<evidence type="ECO:0000256" key="1">
    <source>
        <dbReference type="ARBA" id="ARBA00022450"/>
    </source>
</evidence>
<dbReference type="Pfam" id="PF16197">
    <property type="entry name" value="KAsynt_C_assoc"/>
    <property type="match status" value="1"/>
</dbReference>
<dbReference type="InterPro" id="IPR020841">
    <property type="entry name" value="PKS_Beta-ketoAc_synthase_dom"/>
</dbReference>
<dbReference type="InterPro" id="IPR016036">
    <property type="entry name" value="Malonyl_transacylase_ACP-bd"/>
</dbReference>
<accession>A0A8T9CHW6</accession>
<dbReference type="Proteomes" id="UP000469558">
    <property type="component" value="Unassembled WGS sequence"/>
</dbReference>
<dbReference type="Pfam" id="PF00109">
    <property type="entry name" value="ketoacyl-synt"/>
    <property type="match status" value="1"/>
</dbReference>
<dbReference type="PROSITE" id="PS52004">
    <property type="entry name" value="KS3_2"/>
    <property type="match status" value="1"/>
</dbReference>
<dbReference type="InterPro" id="IPR018201">
    <property type="entry name" value="Ketoacyl_synth_AS"/>
</dbReference>
<keyword evidence="1" id="KW-0596">Phosphopantetheine</keyword>
<protein>
    <submittedName>
        <fullName evidence="7">Reducing polyketide synthase DEP5</fullName>
    </submittedName>
</protein>
<dbReference type="SUPFAM" id="SSF53901">
    <property type="entry name" value="Thiolase-like"/>
    <property type="match status" value="1"/>
</dbReference>
<evidence type="ECO:0000256" key="3">
    <source>
        <dbReference type="ARBA" id="ARBA00022679"/>
    </source>
</evidence>
<dbReference type="InterPro" id="IPR014031">
    <property type="entry name" value="Ketoacyl_synth_C"/>
</dbReference>
<dbReference type="GO" id="GO:0006633">
    <property type="term" value="P:fatty acid biosynthetic process"/>
    <property type="evidence" value="ECO:0007669"/>
    <property type="project" value="InterPro"/>
</dbReference>
<dbReference type="CDD" id="cd00833">
    <property type="entry name" value="PKS"/>
    <property type="match status" value="1"/>
</dbReference>
<dbReference type="SMART" id="SM00827">
    <property type="entry name" value="PKS_AT"/>
    <property type="match status" value="1"/>
</dbReference>
<keyword evidence="2" id="KW-0597">Phosphoprotein</keyword>
<dbReference type="GO" id="GO:0004315">
    <property type="term" value="F:3-oxoacyl-[acyl-carrier-protein] synthase activity"/>
    <property type="evidence" value="ECO:0007669"/>
    <property type="project" value="InterPro"/>
</dbReference>
<comment type="caution">
    <text evidence="7">The sequence shown here is derived from an EMBL/GenBank/DDBJ whole genome shotgun (WGS) entry which is preliminary data.</text>
</comment>
<dbReference type="PROSITE" id="PS00606">
    <property type="entry name" value="KS3_1"/>
    <property type="match status" value="1"/>
</dbReference>
<dbReference type="InterPro" id="IPR020807">
    <property type="entry name" value="PKS_DH"/>
</dbReference>
<sequence length="1286" mass="141407">MTTVGGYFLQNDIHCFDNSFFGINNLEAKYMDPQQRQILEVVYECLESAGIPMQQISGSNIGCYVANFTTDYTTMQSGDPDAFHRLSATGMEPSILANRVSHVFNLKGPSCTINTACSSSLYALHLACTALEAGECTAAVVAGANLIQSPEMQIGVVKTGVVSGTSTSHTFDTAADGYGRGEAVGALLVKRLEDAIRDGDPIRSVIRGTAINSADGQEAVMRKAYAKAGLPLDETDYIEAHGTGTPVGDPIVGSVKTNLGHSEAVSGISSIIKVVLALEKGFIPPTIGIRNLNPALKLKERNVEVLTKLIPWPNESFRRASINSFGYGGANSHIILESAERHVPKLCRDTAKITSDGRKTYLLPFSANSESSLQSGVERITLQKADLCLEDLAYTLSCRRSRFSSRGFIIAHQNNFQLDLVAANLKVPEDTGVYPSSFAFLFTGQGAQWPQMGRELLEEFSICRGTIDRLDDFLATLPNGPSWRLKDEIMEPQETSRVHQALFTQPLTTAIQIVLFQLLGEWGIRPRAAVGHSSGEIAAAFAAGYLTAREAIGIAYYRGLVVSQSRLSGAMIAVGLDRLTAQDSISKLMLEGHIRIACINSPESVTISGDLDAVIQITSHFQSEGTFVRRLKTDGKAYHSHHMAVLGQEYEELLSAANLLPAAKLEQTEHLATTMVSSVTGRKIEIELARSPAYWRQNLESPVLFNDAVQQVTKGHHYQLIELGPHPALKLPIQDIRKKLQLQQNQMPHWPTLLRDKDSVDSMLRLAGHLSLNQEVAFDKINGFFSPSNSSVKPPNICNTLYNLPTYQWSHTSTHWTEPRITSEYRSRKFPRHDLLGSRIPGGSGETTTWRNLLQVNHVPWLKDHKLGESIVFPAAGYIAMAAEAIQQLRTDELPDRWIITFQNLKFLKVFALKDGMGEQELFTEFISFNVTDSNPSTTWSGFVISSVASGTSTVHAKGKVGIQSLVPAFSRPVLLSNTPLEMQAPGPWYDTLNNAGLCFGPSFQSMIEVYNTTSGDRYQTSAKTRFRPQTKSPHESLYLVHPITIDALLQTGIVSSSAGVYTDLHGQVPVSIAQMEIRNYSSSSEALDLCTIHAKSEPVGLGSTIVDAELVDKSGQVLIRINGCKAVSYHNSAKSSDLIKKDQPITKMVWKPDISLLSEHDSDTLTQYTSNFAINCEVRDPTSRSIAGALDLIAHQMSKLRVLELRDTLGSYQEWEGHLKLFRDDIRLKSFRSYFAGCIDPEGGIVAREIQILKNLSAVEQQPRNLDYEAKFDVIILSKVRNRLA</sequence>
<evidence type="ECO:0000256" key="4">
    <source>
        <dbReference type="PROSITE-ProRule" id="PRU01363"/>
    </source>
</evidence>
<dbReference type="Pfam" id="PF14765">
    <property type="entry name" value="PS-DH"/>
    <property type="match status" value="1"/>
</dbReference>
<dbReference type="InterPro" id="IPR050091">
    <property type="entry name" value="PKS_NRPS_Biosynth_Enz"/>
</dbReference>
<dbReference type="InterPro" id="IPR001227">
    <property type="entry name" value="Ac_transferase_dom_sf"/>
</dbReference>
<gene>
    <name evidence="7" type="primary">DEP5_1</name>
    <name evidence="7" type="ORF">LSUE1_G002089</name>
</gene>
<dbReference type="PANTHER" id="PTHR43775">
    <property type="entry name" value="FATTY ACID SYNTHASE"/>
    <property type="match status" value="1"/>
</dbReference>
<dbReference type="GO" id="GO:0004312">
    <property type="term" value="F:fatty acid synthase activity"/>
    <property type="evidence" value="ECO:0007669"/>
    <property type="project" value="TreeGrafter"/>
</dbReference>
<feature type="region of interest" description="C-terminal hotdog fold" evidence="4">
    <location>
        <begin position="981"/>
        <end position="1136"/>
    </location>
</feature>
<keyword evidence="8" id="KW-1185">Reference proteome</keyword>
<evidence type="ECO:0000313" key="8">
    <source>
        <dbReference type="Proteomes" id="UP000469558"/>
    </source>
</evidence>
<evidence type="ECO:0000259" key="6">
    <source>
        <dbReference type="PROSITE" id="PS52019"/>
    </source>
</evidence>
<dbReference type="InterPro" id="IPR014030">
    <property type="entry name" value="Ketoacyl_synth_N"/>
</dbReference>
<dbReference type="InterPro" id="IPR049551">
    <property type="entry name" value="PKS_DH_C"/>
</dbReference>
<dbReference type="InterPro" id="IPR049552">
    <property type="entry name" value="PKS_DH_N"/>
</dbReference>
<dbReference type="OrthoDB" id="329835at2759"/>
<proteinExistence type="predicted"/>
<dbReference type="Pfam" id="PF21089">
    <property type="entry name" value="PKS_DH_N"/>
    <property type="match status" value="1"/>
</dbReference>